<dbReference type="EMBL" id="SLXT01000027">
    <property type="protein sequence ID" value="TCP61509.1"/>
    <property type="molecule type" value="Genomic_DNA"/>
</dbReference>
<dbReference type="Gene3D" id="3.20.20.80">
    <property type="entry name" value="Glycosidases"/>
    <property type="match status" value="1"/>
</dbReference>
<evidence type="ECO:0000256" key="7">
    <source>
        <dbReference type="ARBA" id="ARBA00023277"/>
    </source>
</evidence>
<dbReference type="RefSeq" id="WP_131920310.1">
    <property type="nucleotide sequence ID" value="NZ_JAOQNU010000028.1"/>
</dbReference>
<evidence type="ECO:0000256" key="4">
    <source>
        <dbReference type="ARBA" id="ARBA00020295"/>
    </source>
</evidence>
<keyword evidence="6 10" id="KW-0808">Transferase</keyword>
<reference evidence="11 12" key="1">
    <citation type="submission" date="2019-03" db="EMBL/GenBank/DDBJ databases">
        <title>Genomic Encyclopedia of Type Strains, Phase IV (KMG-IV): sequencing the most valuable type-strain genomes for metagenomic binning, comparative biology and taxonomic classification.</title>
        <authorList>
            <person name="Goeker M."/>
        </authorList>
    </citation>
    <scope>NUCLEOTIDE SEQUENCE [LARGE SCALE GENOMIC DNA]</scope>
    <source>
        <strain evidence="11 12">DSM 11170</strain>
    </source>
</reference>
<evidence type="ECO:0000313" key="12">
    <source>
        <dbReference type="Proteomes" id="UP000294813"/>
    </source>
</evidence>
<dbReference type="SUPFAM" id="SSF51445">
    <property type="entry name" value="(Trans)glycosidases"/>
    <property type="match status" value="1"/>
</dbReference>
<sequence length="513" mass="57241">MNERASGILLHVTSLPGPHGIGDLGPTAYRFVDMLKEGKQRYWQVLPLGPLGYGDSPYSALSAFAGNPLLISLEMLVDAGLLSEHEVAEAVQGIDPESTLVDYEAVRRAKGHCLRIAVERFLASSEGRQAWEHFCAAQAAWLEPYALFMAIKEDQGGVAWTDWTVARDGVDAGRAYVQGRADLQARVAYYQGEQYFFFQQWAALKAYGAEQGVCFIGDMPIYVAWDSADTWSQRHLFVLDSNGVPAEVGGVPPDYFSEEGQLWGNPIYDWAQLSKQNFAWWVDRFRHTLTFVDIVRLDHFRGFQAYWAVPYGEKTAINGAWKLAPGEALFQALTDAFGGSLPVIAEDLGVITDEVIQLRDHFGFPGIKLLQFAFDSRETSDFIPYRYERNCVVYTGTHDNDTTRGWLEAASPEDRALALDYMNSDGRDGVWDFIRLGMATVANTALFPWQDVLGIGSEGRMNLPGKMGGNWAWRFTWAACTPEQLERLAHLTCLYGRQPVADKRVGNEPDGEA</sequence>
<proteinExistence type="inferred from homology"/>
<keyword evidence="5 10" id="KW-0328">Glycosyltransferase</keyword>
<dbReference type="PANTHER" id="PTHR32438">
    <property type="entry name" value="4-ALPHA-GLUCANOTRANSFERASE DPE1, CHLOROPLASTIC/AMYLOPLASTIC"/>
    <property type="match status" value="1"/>
</dbReference>
<evidence type="ECO:0000256" key="1">
    <source>
        <dbReference type="ARBA" id="ARBA00000439"/>
    </source>
</evidence>
<comment type="catalytic activity">
    <reaction evidence="1 10">
        <text>Transfers a segment of a (1-&gt;4)-alpha-D-glucan to a new position in an acceptor, which may be glucose or a (1-&gt;4)-alpha-D-glucan.</text>
        <dbReference type="EC" id="2.4.1.25"/>
    </reaction>
</comment>
<dbReference type="EC" id="2.4.1.25" evidence="3 10"/>
<evidence type="ECO:0000313" key="11">
    <source>
        <dbReference type="EMBL" id="TCP61509.1"/>
    </source>
</evidence>
<gene>
    <name evidence="11" type="ORF">EDD73_12712</name>
</gene>
<evidence type="ECO:0000256" key="5">
    <source>
        <dbReference type="ARBA" id="ARBA00022676"/>
    </source>
</evidence>
<dbReference type="Pfam" id="PF02446">
    <property type="entry name" value="Glyco_hydro_77"/>
    <property type="match status" value="1"/>
</dbReference>
<dbReference type="NCBIfam" id="NF011080">
    <property type="entry name" value="PRK14508.1-3"/>
    <property type="match status" value="1"/>
</dbReference>
<evidence type="ECO:0000256" key="2">
    <source>
        <dbReference type="ARBA" id="ARBA00005684"/>
    </source>
</evidence>
<keyword evidence="7 10" id="KW-0119">Carbohydrate metabolism</keyword>
<evidence type="ECO:0000256" key="10">
    <source>
        <dbReference type="RuleBase" id="RU361207"/>
    </source>
</evidence>
<dbReference type="Proteomes" id="UP000294813">
    <property type="component" value="Unassembled WGS sequence"/>
</dbReference>
<dbReference type="InterPro" id="IPR017853">
    <property type="entry name" value="GH"/>
</dbReference>
<dbReference type="OrthoDB" id="9811841at2"/>
<name>A0A4R2RGI3_9FIRM</name>
<accession>A0A4R2RGI3</accession>
<protein>
    <recommendedName>
        <fullName evidence="4 10">4-alpha-glucanotransferase</fullName>
        <ecNumber evidence="3 10">2.4.1.25</ecNumber>
    </recommendedName>
    <alternativeName>
        <fullName evidence="8 10">Amylomaltase</fullName>
    </alternativeName>
    <alternativeName>
        <fullName evidence="9 10">Disproportionating enzyme</fullName>
    </alternativeName>
</protein>
<keyword evidence="12" id="KW-1185">Reference proteome</keyword>
<dbReference type="PANTHER" id="PTHR32438:SF5">
    <property type="entry name" value="4-ALPHA-GLUCANOTRANSFERASE DPE1, CHLOROPLASTIC_AMYLOPLASTIC"/>
    <property type="match status" value="1"/>
</dbReference>
<comment type="similarity">
    <text evidence="2 10">Belongs to the disproportionating enzyme family.</text>
</comment>
<evidence type="ECO:0000256" key="3">
    <source>
        <dbReference type="ARBA" id="ARBA00012560"/>
    </source>
</evidence>
<dbReference type="NCBIfam" id="TIGR00217">
    <property type="entry name" value="malQ"/>
    <property type="match status" value="1"/>
</dbReference>
<dbReference type="InterPro" id="IPR003385">
    <property type="entry name" value="Glyco_hydro_77"/>
</dbReference>
<evidence type="ECO:0000256" key="6">
    <source>
        <dbReference type="ARBA" id="ARBA00022679"/>
    </source>
</evidence>
<dbReference type="AlphaFoldDB" id="A0A4R2RGI3"/>
<evidence type="ECO:0000256" key="8">
    <source>
        <dbReference type="ARBA" id="ARBA00031423"/>
    </source>
</evidence>
<comment type="caution">
    <text evidence="11">The sequence shown here is derived from an EMBL/GenBank/DDBJ whole genome shotgun (WGS) entry which is preliminary data.</text>
</comment>
<evidence type="ECO:0000256" key="9">
    <source>
        <dbReference type="ARBA" id="ARBA00031501"/>
    </source>
</evidence>
<dbReference type="GO" id="GO:0004134">
    <property type="term" value="F:4-alpha-glucanotransferase activity"/>
    <property type="evidence" value="ECO:0007669"/>
    <property type="project" value="UniProtKB-EC"/>
</dbReference>
<organism evidence="11 12">
    <name type="scientific">Heliophilum fasciatum</name>
    <dbReference type="NCBI Taxonomy" id="35700"/>
    <lineage>
        <taxon>Bacteria</taxon>
        <taxon>Bacillati</taxon>
        <taxon>Bacillota</taxon>
        <taxon>Clostridia</taxon>
        <taxon>Eubacteriales</taxon>
        <taxon>Heliobacteriaceae</taxon>
        <taxon>Heliophilum</taxon>
    </lineage>
</organism>
<dbReference type="GO" id="GO:0005975">
    <property type="term" value="P:carbohydrate metabolic process"/>
    <property type="evidence" value="ECO:0007669"/>
    <property type="project" value="InterPro"/>
</dbReference>